<keyword evidence="1 2" id="KW-0371">Homeobox</keyword>
<evidence type="ECO:0000256" key="2">
    <source>
        <dbReference type="RuleBase" id="RU000682"/>
    </source>
</evidence>
<comment type="subcellular location">
    <subcellularLocation>
        <location evidence="1 2">Nucleus</location>
    </subcellularLocation>
</comment>
<dbReference type="PROSITE" id="PS50071">
    <property type="entry name" value="HOMEOBOX_2"/>
    <property type="match status" value="1"/>
</dbReference>
<feature type="DNA-binding region" description="Homeobox" evidence="1">
    <location>
        <begin position="8"/>
        <end position="67"/>
    </location>
</feature>
<keyword evidence="1 2" id="KW-0238">DNA-binding</keyword>
<dbReference type="Gene3D" id="1.10.10.60">
    <property type="entry name" value="Homeodomain-like"/>
    <property type="match status" value="1"/>
</dbReference>
<gene>
    <name evidence="4" type="ORF">CVLEPA_LOCUS11123</name>
</gene>
<name>A0ABP0FQF9_CLALP</name>
<dbReference type="EMBL" id="CAWYQH010000079">
    <property type="protein sequence ID" value="CAK8680886.1"/>
    <property type="molecule type" value="Genomic_DNA"/>
</dbReference>
<evidence type="ECO:0000313" key="5">
    <source>
        <dbReference type="Proteomes" id="UP001642483"/>
    </source>
</evidence>
<dbReference type="Proteomes" id="UP001642483">
    <property type="component" value="Unassembled WGS sequence"/>
</dbReference>
<accession>A0ABP0FQF9</accession>
<sequence>MSDRKKKKHDTRTVLSNEQIKILEIEYQPSKFISFERQKELAEQFNVKVYLITGWFLERRSNDQDEAREKTELGPNSINLNEYASSSSSLFTTATPAAGLQSVDFRLTASPAAQATSSGSNDFCYDLHYPHVRGNFPNDTYLPSHHNMTFLSLDGVGPTSVTSQGNISRSGQAAVAEPTLTSSQQNTTIQPQSSNQQGVLLKKEVQHCPDYNDFEKRKSVILSHLKSFTSKELITKKKALEGEYVLYHRRYLWMSLCYLTVFNCLG</sequence>
<evidence type="ECO:0000259" key="3">
    <source>
        <dbReference type="PROSITE" id="PS50071"/>
    </source>
</evidence>
<reference evidence="4 5" key="1">
    <citation type="submission" date="2024-02" db="EMBL/GenBank/DDBJ databases">
        <authorList>
            <person name="Daric V."/>
            <person name="Darras S."/>
        </authorList>
    </citation>
    <scope>NUCLEOTIDE SEQUENCE [LARGE SCALE GENOMIC DNA]</scope>
</reference>
<comment type="caution">
    <text evidence="4">The sequence shown here is derived from an EMBL/GenBank/DDBJ whole genome shotgun (WGS) entry which is preliminary data.</text>
</comment>
<evidence type="ECO:0000313" key="4">
    <source>
        <dbReference type="EMBL" id="CAK8680886.1"/>
    </source>
</evidence>
<organism evidence="4 5">
    <name type="scientific">Clavelina lepadiformis</name>
    <name type="common">Light-bulb sea squirt</name>
    <name type="synonym">Ascidia lepadiformis</name>
    <dbReference type="NCBI Taxonomy" id="159417"/>
    <lineage>
        <taxon>Eukaryota</taxon>
        <taxon>Metazoa</taxon>
        <taxon>Chordata</taxon>
        <taxon>Tunicata</taxon>
        <taxon>Ascidiacea</taxon>
        <taxon>Aplousobranchia</taxon>
        <taxon>Clavelinidae</taxon>
        <taxon>Clavelina</taxon>
    </lineage>
</organism>
<dbReference type="InterPro" id="IPR001356">
    <property type="entry name" value="HD"/>
</dbReference>
<dbReference type="SUPFAM" id="SSF46689">
    <property type="entry name" value="Homeodomain-like"/>
    <property type="match status" value="1"/>
</dbReference>
<dbReference type="Pfam" id="PF00046">
    <property type="entry name" value="Homeodomain"/>
    <property type="match status" value="1"/>
</dbReference>
<evidence type="ECO:0000256" key="1">
    <source>
        <dbReference type="PROSITE-ProRule" id="PRU00108"/>
    </source>
</evidence>
<proteinExistence type="predicted"/>
<dbReference type="SMART" id="SM00389">
    <property type="entry name" value="HOX"/>
    <property type="match status" value="1"/>
</dbReference>
<dbReference type="InterPro" id="IPR009057">
    <property type="entry name" value="Homeodomain-like_sf"/>
</dbReference>
<keyword evidence="1 2" id="KW-0539">Nucleus</keyword>
<keyword evidence="5" id="KW-1185">Reference proteome</keyword>
<protein>
    <recommendedName>
        <fullName evidence="3">Homeobox domain-containing protein</fullName>
    </recommendedName>
</protein>
<dbReference type="CDD" id="cd00086">
    <property type="entry name" value="homeodomain"/>
    <property type="match status" value="1"/>
</dbReference>
<feature type="domain" description="Homeobox" evidence="3">
    <location>
        <begin position="6"/>
        <end position="66"/>
    </location>
</feature>